<sequence>MTSTEIALLLNDDSEKITRIGEIIGKKIPERDNFENLNEFEKTFIYIDILEQNVTEGGFIQFFFSSSGQFTHEIFQAYLAIKAEKTVDILTKAIFLFPEIPVPKNIKIRQGILMQKESNIDLWDDLDLQFEKYEDDIVQLTIDYVRENISYFD</sequence>
<dbReference type="AlphaFoldDB" id="A0A7G9LAP3"/>
<evidence type="ECO:0000313" key="2">
    <source>
        <dbReference type="EMBL" id="QNM85692.1"/>
    </source>
</evidence>
<dbReference type="Gene3D" id="1.20.1420.60">
    <property type="match status" value="1"/>
</dbReference>
<organism evidence="2 3">
    <name type="scientific">Polaribacter pectinis</name>
    <dbReference type="NCBI Taxonomy" id="2738844"/>
    <lineage>
        <taxon>Bacteria</taxon>
        <taxon>Pseudomonadati</taxon>
        <taxon>Bacteroidota</taxon>
        <taxon>Flavobacteriia</taxon>
        <taxon>Flavobacteriales</taxon>
        <taxon>Flavobacteriaceae</taxon>
    </lineage>
</organism>
<keyword evidence="3" id="KW-1185">Reference proteome</keyword>
<protein>
    <submittedName>
        <fullName evidence="2">DUF4375 domain-containing protein</fullName>
    </submittedName>
</protein>
<feature type="domain" description="DNA mimic protein DMP19 C-terminal" evidence="1">
    <location>
        <begin position="35"/>
        <end position="148"/>
    </location>
</feature>
<reference evidence="2 3" key="1">
    <citation type="submission" date="2020-08" db="EMBL/GenBank/DDBJ databases">
        <title>Polaribacter sp. L12M9 isolated from gut of the Korean scallop.</title>
        <authorList>
            <person name="Jeong Y.S."/>
        </authorList>
    </citation>
    <scope>NUCLEOTIDE SEQUENCE [LARGE SCALE GENOMIC DNA]</scope>
    <source>
        <strain evidence="2 3">L12M9</strain>
    </source>
</reference>
<dbReference type="Proteomes" id="UP000515808">
    <property type="component" value="Chromosome"/>
</dbReference>
<proteinExistence type="predicted"/>
<dbReference type="RefSeq" id="WP_187482594.1">
    <property type="nucleotide sequence ID" value="NZ_CP060695.1"/>
</dbReference>
<gene>
    <name evidence="2" type="ORF">H9W90_00785</name>
</gene>
<evidence type="ECO:0000313" key="3">
    <source>
        <dbReference type="Proteomes" id="UP000515808"/>
    </source>
</evidence>
<dbReference type="Pfam" id="PF14300">
    <property type="entry name" value="DMP19"/>
    <property type="match status" value="1"/>
</dbReference>
<accession>A0A7G9LAP3</accession>
<dbReference type="KEGG" id="ppec:H9W90_00785"/>
<name>A0A7G9LAP3_9FLAO</name>
<dbReference type="InterPro" id="IPR025402">
    <property type="entry name" value="DMP19_C"/>
</dbReference>
<dbReference type="EMBL" id="CP060695">
    <property type="protein sequence ID" value="QNM85692.1"/>
    <property type="molecule type" value="Genomic_DNA"/>
</dbReference>
<evidence type="ECO:0000259" key="1">
    <source>
        <dbReference type="Pfam" id="PF14300"/>
    </source>
</evidence>